<accession>A0AAD7KY20</accession>
<feature type="region of interest" description="Disordered" evidence="2">
    <location>
        <begin position="238"/>
        <end position="280"/>
    </location>
</feature>
<gene>
    <name evidence="4" type="ORF">O6P43_028537</name>
</gene>
<evidence type="ECO:0000256" key="2">
    <source>
        <dbReference type="SAM" id="MobiDB-lite"/>
    </source>
</evidence>
<evidence type="ECO:0000313" key="4">
    <source>
        <dbReference type="EMBL" id="KAJ7948004.1"/>
    </source>
</evidence>
<dbReference type="InterPro" id="IPR021410">
    <property type="entry name" value="FAF"/>
</dbReference>
<reference evidence="4" key="1">
    <citation type="journal article" date="2023" name="Science">
        <title>Elucidation of the pathway for biosynthesis of saponin adjuvants from the soapbark tree.</title>
        <authorList>
            <person name="Reed J."/>
            <person name="Orme A."/>
            <person name="El-Demerdash A."/>
            <person name="Owen C."/>
            <person name="Martin L.B.B."/>
            <person name="Misra R.C."/>
            <person name="Kikuchi S."/>
            <person name="Rejzek M."/>
            <person name="Martin A.C."/>
            <person name="Harkess A."/>
            <person name="Leebens-Mack J."/>
            <person name="Louveau T."/>
            <person name="Stephenson M.J."/>
            <person name="Osbourn A."/>
        </authorList>
    </citation>
    <scope>NUCLEOTIDE SEQUENCE</scope>
    <source>
        <strain evidence="4">S10</strain>
    </source>
</reference>
<evidence type="ECO:0000313" key="5">
    <source>
        <dbReference type="Proteomes" id="UP001163823"/>
    </source>
</evidence>
<dbReference type="KEGG" id="qsa:O6P43_028537"/>
<comment type="caution">
    <text evidence="4">The sequence shown here is derived from an EMBL/GenBank/DDBJ whole genome shotgun (WGS) entry which is preliminary data.</text>
</comment>
<dbReference type="Pfam" id="PF11250">
    <property type="entry name" value="FAF"/>
    <property type="match status" value="1"/>
</dbReference>
<sequence>MAACGSLQHIFEKPLPESPTLLESLSSWNQIKPVKPIEQPSFTEIFGELHFKENSESSSSSSFHHSFPISLSSPSLIDLNPPTGNDIVSDNKSPSAAACVLSTHKNKYTNFHKRSESFSSLNSDSLQLCTEGLGFESSDDVEDLKSEMNADWENQNEKVGVKKKLFSHHSFAECRRSRTTGVEFPPPISSIGQGGKPWVCFKAYRHDGRFVLKEIRVPTQEFLHAYREDGRLKLHFIQPNDGIQEEEEEEEEEEDDVESMDEEEENEDWVANGGNEGKKV</sequence>
<comment type="similarity">
    <text evidence="1">Belongs to the fantastic four family.</text>
</comment>
<feature type="compositionally biased region" description="Acidic residues" evidence="2">
    <location>
        <begin position="243"/>
        <end position="268"/>
    </location>
</feature>
<dbReference type="InterPro" id="IPR046431">
    <property type="entry name" value="FAF_dom"/>
</dbReference>
<feature type="domain" description="FAF" evidence="3">
    <location>
        <begin position="183"/>
        <end position="236"/>
    </location>
</feature>
<organism evidence="4 5">
    <name type="scientific">Quillaja saponaria</name>
    <name type="common">Soap bark tree</name>
    <dbReference type="NCBI Taxonomy" id="32244"/>
    <lineage>
        <taxon>Eukaryota</taxon>
        <taxon>Viridiplantae</taxon>
        <taxon>Streptophyta</taxon>
        <taxon>Embryophyta</taxon>
        <taxon>Tracheophyta</taxon>
        <taxon>Spermatophyta</taxon>
        <taxon>Magnoliopsida</taxon>
        <taxon>eudicotyledons</taxon>
        <taxon>Gunneridae</taxon>
        <taxon>Pentapetalae</taxon>
        <taxon>rosids</taxon>
        <taxon>fabids</taxon>
        <taxon>Fabales</taxon>
        <taxon>Quillajaceae</taxon>
        <taxon>Quillaja</taxon>
    </lineage>
</organism>
<dbReference type="PANTHER" id="PTHR33155">
    <property type="entry name" value="FANTASTIC FOUR-LIKE PROTEIN (DUF3049)"/>
    <property type="match status" value="1"/>
</dbReference>
<proteinExistence type="inferred from homology"/>
<dbReference type="Proteomes" id="UP001163823">
    <property type="component" value="Chromosome 12"/>
</dbReference>
<protein>
    <submittedName>
        <fullName evidence="4">Protein FANTASTIC FOUR like</fullName>
    </submittedName>
</protein>
<dbReference type="AlphaFoldDB" id="A0AAD7KY20"/>
<keyword evidence="5" id="KW-1185">Reference proteome</keyword>
<dbReference type="EMBL" id="JARAOO010000012">
    <property type="protein sequence ID" value="KAJ7948004.1"/>
    <property type="molecule type" value="Genomic_DNA"/>
</dbReference>
<name>A0AAD7KY20_QUISA</name>
<dbReference type="PANTHER" id="PTHR33155:SF9">
    <property type="entry name" value="FANTASTIC FOUR-LIKE PROTEIN (DUF3049)"/>
    <property type="match status" value="1"/>
</dbReference>
<evidence type="ECO:0000259" key="3">
    <source>
        <dbReference type="Pfam" id="PF11250"/>
    </source>
</evidence>
<evidence type="ECO:0000256" key="1">
    <source>
        <dbReference type="ARBA" id="ARBA00008690"/>
    </source>
</evidence>